<protein>
    <recommendedName>
        <fullName evidence="4">Outer-membrane lipoprotein LolB</fullName>
    </recommendedName>
</protein>
<keyword evidence="11" id="KW-0998">Cell outer membrane</keyword>
<dbReference type="Gene3D" id="2.50.20.10">
    <property type="entry name" value="Lipoprotein localisation LolA/LolB/LppX"/>
    <property type="match status" value="1"/>
</dbReference>
<evidence type="ECO:0000256" key="12">
    <source>
        <dbReference type="ARBA" id="ARBA00023288"/>
    </source>
</evidence>
<evidence type="ECO:0000256" key="1">
    <source>
        <dbReference type="ARBA" id="ARBA00004459"/>
    </source>
</evidence>
<comment type="similarity">
    <text evidence="2">Belongs to the LolB family.</text>
</comment>
<dbReference type="STRING" id="675511.GCA_000341735_02254"/>
<comment type="subcellular location">
    <subcellularLocation>
        <location evidence="1">Cell outer membrane</location>
        <topology evidence="1">Lipid-anchor</topology>
    </subcellularLocation>
</comment>
<keyword evidence="9" id="KW-0564">Palmitate</keyword>
<keyword evidence="5" id="KW-0813">Transport</keyword>
<dbReference type="CDD" id="cd16326">
    <property type="entry name" value="LolB"/>
    <property type="match status" value="1"/>
</dbReference>
<keyword evidence="10" id="KW-0143">Chaperone</keyword>
<dbReference type="NCBIfam" id="TIGR00548">
    <property type="entry name" value="lolB"/>
    <property type="match status" value="1"/>
</dbReference>
<evidence type="ECO:0000256" key="10">
    <source>
        <dbReference type="ARBA" id="ARBA00023186"/>
    </source>
</evidence>
<dbReference type="InterPro" id="IPR029046">
    <property type="entry name" value="LolA/LolB/LppX"/>
</dbReference>
<evidence type="ECO:0000256" key="3">
    <source>
        <dbReference type="ARBA" id="ARBA00011245"/>
    </source>
</evidence>
<dbReference type="OrthoDB" id="9797618at2"/>
<evidence type="ECO:0000256" key="6">
    <source>
        <dbReference type="ARBA" id="ARBA00022729"/>
    </source>
</evidence>
<organism evidence="13 14">
    <name type="scientific">Methylotuvimicrobium buryatense</name>
    <name type="common">Methylomicrobium buryatense</name>
    <dbReference type="NCBI Taxonomy" id="95641"/>
    <lineage>
        <taxon>Bacteria</taxon>
        <taxon>Pseudomonadati</taxon>
        <taxon>Pseudomonadota</taxon>
        <taxon>Gammaproteobacteria</taxon>
        <taxon>Methylococcales</taxon>
        <taxon>Methylococcaceae</taxon>
        <taxon>Methylotuvimicrobium</taxon>
    </lineage>
</organism>
<dbReference type="Pfam" id="PF03550">
    <property type="entry name" value="LolB"/>
    <property type="match status" value="1"/>
</dbReference>
<keyword evidence="14" id="KW-1185">Reference proteome</keyword>
<comment type="subunit">
    <text evidence="3">Monomer.</text>
</comment>
<dbReference type="InterPro" id="IPR004565">
    <property type="entry name" value="OM_lipoprot_LolB"/>
</dbReference>
<dbReference type="SUPFAM" id="SSF89392">
    <property type="entry name" value="Prokaryotic lipoproteins and lipoprotein localization factors"/>
    <property type="match status" value="1"/>
</dbReference>
<proteinExistence type="inferred from homology"/>
<keyword evidence="8" id="KW-0472">Membrane</keyword>
<keyword evidence="7" id="KW-0653">Protein transport</keyword>
<dbReference type="EMBL" id="CP035467">
    <property type="protein sequence ID" value="QCW81465.1"/>
    <property type="molecule type" value="Genomic_DNA"/>
</dbReference>
<gene>
    <name evidence="13" type="primary">lolB</name>
    <name evidence="13" type="ORF">EQU24_03760</name>
</gene>
<evidence type="ECO:0000256" key="11">
    <source>
        <dbReference type="ARBA" id="ARBA00023237"/>
    </source>
</evidence>
<dbReference type="AlphaFoldDB" id="A0A4V1IJH9"/>
<evidence type="ECO:0000256" key="4">
    <source>
        <dbReference type="ARBA" id="ARBA00016202"/>
    </source>
</evidence>
<dbReference type="GO" id="GO:0015031">
    <property type="term" value="P:protein transport"/>
    <property type="evidence" value="ECO:0007669"/>
    <property type="project" value="UniProtKB-KW"/>
</dbReference>
<dbReference type="Proteomes" id="UP000305881">
    <property type="component" value="Chromosome"/>
</dbReference>
<evidence type="ECO:0000313" key="14">
    <source>
        <dbReference type="Proteomes" id="UP000305881"/>
    </source>
</evidence>
<dbReference type="GO" id="GO:0009279">
    <property type="term" value="C:cell outer membrane"/>
    <property type="evidence" value="ECO:0007669"/>
    <property type="project" value="UniProtKB-SubCell"/>
</dbReference>
<evidence type="ECO:0000256" key="5">
    <source>
        <dbReference type="ARBA" id="ARBA00022448"/>
    </source>
</evidence>
<evidence type="ECO:0000256" key="7">
    <source>
        <dbReference type="ARBA" id="ARBA00022927"/>
    </source>
</evidence>
<dbReference type="RefSeq" id="WP_017840775.1">
    <property type="nucleotide sequence ID" value="NZ_CP035467.1"/>
</dbReference>
<accession>A0A4V1IJH9</accession>
<keyword evidence="6" id="KW-0732">Signal</keyword>
<name>A0A4V1IJH9_METBY</name>
<sequence length="195" mass="22475">MKSQCKKYLYGWLVLVLSVLTGCSALPVKDLAVYSESGRDGFYQLQEWSLDGRVSLTARSDSWAAAIEWRRADSDEMIRISGPFGQGAVNIHIADDYVDVDRGEGAVRYYDWSDEFITEQLGFYVPLRSLRYWVVGLTDPNESFENIGNGFIQDNWTIRYRKMQKTDRGVLPYKIDVSNPEVKLKLIIDQWNTHE</sequence>
<keyword evidence="12 13" id="KW-0449">Lipoprotein</keyword>
<evidence type="ECO:0000256" key="9">
    <source>
        <dbReference type="ARBA" id="ARBA00023139"/>
    </source>
</evidence>
<evidence type="ECO:0000313" key="13">
    <source>
        <dbReference type="EMBL" id="QCW81465.1"/>
    </source>
</evidence>
<evidence type="ECO:0000256" key="2">
    <source>
        <dbReference type="ARBA" id="ARBA00009696"/>
    </source>
</evidence>
<dbReference type="KEGG" id="mbur:EQU24_03760"/>
<reference evidence="14" key="1">
    <citation type="journal article" date="2019" name="J. Bacteriol.">
        <title>A Mutagenic Screen Identifies a TonB-Dependent Receptor Required for the Lanthanide Metal Switch in the Type I Methanotroph 'Methylotuvimicrobium buryatense' 5GB1C.</title>
        <authorList>
            <person name="Groom J.D."/>
            <person name="Ford S.M."/>
            <person name="Pesesky M.W."/>
            <person name="Lidstrom M.E."/>
        </authorList>
    </citation>
    <scope>NUCLEOTIDE SEQUENCE [LARGE SCALE GENOMIC DNA]</scope>
    <source>
        <strain evidence="14">5GB1C</strain>
    </source>
</reference>
<dbReference type="PROSITE" id="PS51257">
    <property type="entry name" value="PROKAR_LIPOPROTEIN"/>
    <property type="match status" value="1"/>
</dbReference>
<evidence type="ECO:0000256" key="8">
    <source>
        <dbReference type="ARBA" id="ARBA00023136"/>
    </source>
</evidence>